<dbReference type="PANTHER" id="PTHR34387:SF2">
    <property type="entry name" value="SLR1258 PROTEIN"/>
    <property type="match status" value="1"/>
</dbReference>
<dbReference type="RefSeq" id="WP_007790067.1">
    <property type="nucleotide sequence ID" value="NZ_ADGQ01000060.1"/>
</dbReference>
<evidence type="ECO:0000313" key="2">
    <source>
        <dbReference type="Proteomes" id="UP000003244"/>
    </source>
</evidence>
<dbReference type="Proteomes" id="UP000003244">
    <property type="component" value="Unassembled WGS sequence"/>
</dbReference>
<proteinExistence type="predicted"/>
<gene>
    <name evidence="1" type="ORF">HMPREF0634_0598</name>
</gene>
<sequence length="217" mass="25006">MQKTIRVMGKGKISVKPDMIRLDITANEVCKEYDEVIEESTLCIKKIKETVERAGLNGRELKTVKFDVDSKYESYCDKNGNYKSRLVGFQYTQKFYIQFPNDNLQLGKILYELSHCDINVEFSIKHTVEDITAVKNELLTNAVQDSKVKAEILSKSSGVLLGDIVNIDYSWGEIEIYSEPIKNYYLYESTINEPYKIDIEADDIDVQDTVTIVWEIK</sequence>
<dbReference type="GeneID" id="84800953"/>
<dbReference type="InterPro" id="IPR052022">
    <property type="entry name" value="26kDa_periplasmic_antigen"/>
</dbReference>
<dbReference type="GO" id="GO:0006974">
    <property type="term" value="P:DNA damage response"/>
    <property type="evidence" value="ECO:0007669"/>
    <property type="project" value="TreeGrafter"/>
</dbReference>
<keyword evidence="2" id="KW-1185">Reference proteome</keyword>
<dbReference type="PANTHER" id="PTHR34387">
    <property type="entry name" value="SLR1258 PROTEIN"/>
    <property type="match status" value="1"/>
</dbReference>
<dbReference type="EMBL" id="ADGQ01000060">
    <property type="protein sequence ID" value="EFM64428.1"/>
    <property type="molecule type" value="Genomic_DNA"/>
</dbReference>
<comment type="caution">
    <text evidence="1">The sequence shown here is derived from an EMBL/GenBank/DDBJ whole genome shotgun (WGS) entry which is preliminary data.</text>
</comment>
<dbReference type="OrthoDB" id="850697at2"/>
<name>E0E3V6_9FIRM</name>
<organism evidence="1 2">
    <name type="scientific">Peptostreptococcus stomatis DSM 17678</name>
    <dbReference type="NCBI Taxonomy" id="596315"/>
    <lineage>
        <taxon>Bacteria</taxon>
        <taxon>Bacillati</taxon>
        <taxon>Bacillota</taxon>
        <taxon>Clostridia</taxon>
        <taxon>Peptostreptococcales</taxon>
        <taxon>Peptostreptococcaceae</taxon>
        <taxon>Peptostreptococcus</taxon>
    </lineage>
</organism>
<evidence type="ECO:0008006" key="3">
    <source>
        <dbReference type="Google" id="ProtNLM"/>
    </source>
</evidence>
<reference evidence="1 2" key="1">
    <citation type="submission" date="2010-08" db="EMBL/GenBank/DDBJ databases">
        <authorList>
            <person name="Harkins D.M."/>
            <person name="Madupu R."/>
            <person name="Durkin A.S."/>
            <person name="Torralba M."/>
            <person name="Methe B."/>
            <person name="Sutton G.G."/>
            <person name="Nelson K.E."/>
        </authorList>
    </citation>
    <scope>NUCLEOTIDE SEQUENCE [LARGE SCALE GENOMIC DNA]</scope>
    <source>
        <strain evidence="1 2">DSM 17678</strain>
    </source>
</reference>
<dbReference type="Gene3D" id="3.30.70.2970">
    <property type="entry name" value="Protein of unknown function (DUF541), domain 2"/>
    <property type="match status" value="1"/>
</dbReference>
<evidence type="ECO:0000313" key="1">
    <source>
        <dbReference type="EMBL" id="EFM64428.1"/>
    </source>
</evidence>
<dbReference type="AlphaFoldDB" id="E0E3V6"/>
<dbReference type="eggNOG" id="COG2968">
    <property type="taxonomic scope" value="Bacteria"/>
</dbReference>
<protein>
    <recommendedName>
        <fullName evidence="3">Oxidative stress defense protein</fullName>
    </recommendedName>
</protein>
<dbReference type="InterPro" id="IPR007497">
    <property type="entry name" value="SIMPL/DUF541"/>
</dbReference>
<dbReference type="Gene3D" id="3.30.110.170">
    <property type="entry name" value="Protein of unknown function (DUF541), domain 1"/>
    <property type="match status" value="1"/>
</dbReference>
<accession>E0E3V6</accession>
<dbReference type="Pfam" id="PF04402">
    <property type="entry name" value="SIMPL"/>
    <property type="match status" value="1"/>
</dbReference>